<reference evidence="2 4" key="1">
    <citation type="journal article" date="2014" name="BMC Genomics">
        <title>Genome sequence of Anopheles sinensis provides insight into genetics basis of mosquito competence for malaria parasites.</title>
        <authorList>
            <person name="Zhou D."/>
            <person name="Zhang D."/>
            <person name="Ding G."/>
            <person name="Shi L."/>
            <person name="Hou Q."/>
            <person name="Ye Y."/>
            <person name="Xu Y."/>
            <person name="Zhou H."/>
            <person name="Xiong C."/>
            <person name="Li S."/>
            <person name="Yu J."/>
            <person name="Hong S."/>
            <person name="Yu X."/>
            <person name="Zou P."/>
            <person name="Chen C."/>
            <person name="Chang X."/>
            <person name="Wang W."/>
            <person name="Lv Y."/>
            <person name="Sun Y."/>
            <person name="Ma L."/>
            <person name="Shen B."/>
            <person name="Zhu C."/>
        </authorList>
    </citation>
    <scope>NUCLEOTIDE SEQUENCE [LARGE SCALE GENOMIC DNA]</scope>
</reference>
<accession>A0A084VGJ4</accession>
<keyword evidence="4" id="KW-1185">Reference proteome</keyword>
<dbReference type="EMBL" id="KE524828">
    <property type="protein sequence ID" value="KFB37088.1"/>
    <property type="molecule type" value="Genomic_DNA"/>
</dbReference>
<name>A0A084VGJ4_ANOSI</name>
<feature type="region of interest" description="Disordered" evidence="1">
    <location>
        <begin position="1"/>
        <end position="38"/>
    </location>
</feature>
<feature type="region of interest" description="Disordered" evidence="1">
    <location>
        <begin position="45"/>
        <end position="64"/>
    </location>
</feature>
<sequence>MEGSGTIPAGISNQAACEAASTEESSPEEKEQRLVSEASRTDQAFFAHTQKNNEPPSERSEKVDRAMYGTSPLLLRSPLPRVDIECPGVT</sequence>
<evidence type="ECO:0000313" key="4">
    <source>
        <dbReference type="Proteomes" id="UP000030765"/>
    </source>
</evidence>
<organism evidence="2">
    <name type="scientific">Anopheles sinensis</name>
    <name type="common">Mosquito</name>
    <dbReference type="NCBI Taxonomy" id="74873"/>
    <lineage>
        <taxon>Eukaryota</taxon>
        <taxon>Metazoa</taxon>
        <taxon>Ecdysozoa</taxon>
        <taxon>Arthropoda</taxon>
        <taxon>Hexapoda</taxon>
        <taxon>Insecta</taxon>
        <taxon>Pterygota</taxon>
        <taxon>Neoptera</taxon>
        <taxon>Endopterygota</taxon>
        <taxon>Diptera</taxon>
        <taxon>Nematocera</taxon>
        <taxon>Culicoidea</taxon>
        <taxon>Culicidae</taxon>
        <taxon>Anophelinae</taxon>
        <taxon>Anopheles</taxon>
    </lineage>
</organism>
<dbReference type="EnsemblMetazoa" id="ASIC004295-RA">
    <property type="protein sequence ID" value="ASIC004295-PA"/>
    <property type="gene ID" value="ASIC004295"/>
</dbReference>
<evidence type="ECO:0000256" key="1">
    <source>
        <dbReference type="SAM" id="MobiDB-lite"/>
    </source>
</evidence>
<dbReference type="EMBL" id="ATLV01012953">
    <property type="status" value="NOT_ANNOTATED_CDS"/>
    <property type="molecule type" value="Genomic_DNA"/>
</dbReference>
<reference evidence="3" key="2">
    <citation type="submission" date="2020-05" db="UniProtKB">
        <authorList>
            <consortium name="EnsemblMetazoa"/>
        </authorList>
    </citation>
    <scope>IDENTIFICATION</scope>
</reference>
<proteinExistence type="predicted"/>
<protein>
    <submittedName>
        <fullName evidence="2 3">Uncharacterized protein</fullName>
    </submittedName>
</protein>
<dbReference type="AlphaFoldDB" id="A0A084VGJ4"/>
<feature type="compositionally biased region" description="Low complexity" evidence="1">
    <location>
        <begin position="15"/>
        <end position="24"/>
    </location>
</feature>
<gene>
    <name evidence="2" type="ORF">ZHAS_00004295</name>
</gene>
<evidence type="ECO:0000313" key="2">
    <source>
        <dbReference type="EMBL" id="KFB37088.1"/>
    </source>
</evidence>
<evidence type="ECO:0000313" key="3">
    <source>
        <dbReference type="EnsemblMetazoa" id="ASIC004295-PA"/>
    </source>
</evidence>
<dbReference type="Proteomes" id="UP000030765">
    <property type="component" value="Unassembled WGS sequence"/>
</dbReference>
<dbReference type="VEuPathDB" id="VectorBase:ASIC004295"/>